<dbReference type="CDD" id="cd13124">
    <property type="entry name" value="MATE_SpoVB_like"/>
    <property type="match status" value="1"/>
</dbReference>
<evidence type="ECO:0000313" key="7">
    <source>
        <dbReference type="EMBL" id="MBB1124549.1"/>
    </source>
</evidence>
<feature type="transmembrane region" description="Helical" evidence="6">
    <location>
        <begin position="355"/>
        <end position="380"/>
    </location>
</feature>
<dbReference type="RefSeq" id="WP_182603407.1">
    <property type="nucleotide sequence ID" value="NZ_JACIVD010000076.1"/>
</dbReference>
<organism evidence="7 8">
    <name type="scientific">Limosilactobacillus albertensis</name>
    <dbReference type="NCBI Taxonomy" id="2759752"/>
    <lineage>
        <taxon>Bacteria</taxon>
        <taxon>Bacillati</taxon>
        <taxon>Bacillota</taxon>
        <taxon>Bacilli</taxon>
        <taxon>Lactobacillales</taxon>
        <taxon>Lactobacillaceae</taxon>
        <taxon>Limosilactobacillus</taxon>
    </lineage>
</organism>
<comment type="caution">
    <text evidence="7">The sequence shown here is derived from an EMBL/GenBank/DDBJ whole genome shotgun (WGS) entry which is preliminary data.</text>
</comment>
<gene>
    <name evidence="7" type="ORF">H5S41_11455</name>
</gene>
<feature type="transmembrane region" description="Helical" evidence="6">
    <location>
        <begin position="449"/>
        <end position="469"/>
    </location>
</feature>
<feature type="transmembrane region" description="Helical" evidence="6">
    <location>
        <begin position="186"/>
        <end position="207"/>
    </location>
</feature>
<evidence type="ECO:0000313" key="8">
    <source>
        <dbReference type="Proteomes" id="UP000547628"/>
    </source>
</evidence>
<evidence type="ECO:0000256" key="5">
    <source>
        <dbReference type="ARBA" id="ARBA00023136"/>
    </source>
</evidence>
<dbReference type="Pfam" id="PF01943">
    <property type="entry name" value="Polysacc_synt"/>
    <property type="match status" value="1"/>
</dbReference>
<keyword evidence="3 6" id="KW-0812">Transmembrane</keyword>
<dbReference type="Proteomes" id="UP000547628">
    <property type="component" value="Unassembled WGS sequence"/>
</dbReference>
<sequence>MLKGSAWMTAGSIGSRLLGAIYTIPWVTWMGVHSNEANSLFAQGYNIYNLFLIIATAGIPAAVSRLVAQYNGEKNYALSQHLYRSGLYVALLMGIISAFIMIAGARLMDNGDKDVIPVINSLAFAVLIMPTISVTRGYFQGYGLMAPSAISQFTEQFFRVIYMLVITYFIMKIIRGDWKNAVTQSTFAAFIGAFSGLVVLLIALVKYRKILNVGVTQNKSLNSTRKLMLKVIYQSIPFIIIESGITIYQLIDQYTFFKIMKMFNSISKYKLNVYYALFSFNANKLYMIIISIAMSIAATVIPILAMLRSKNDVKNIEIQIKNVQLLFLFIMVPTALGLYSVAQQIYTVFYKYDDLGIMVLEFSAFIALPLGLYTVNAAVMQGLSKSKQMLKYLLIGILLKLIFQLPSIYFFQVFGPLLSTGISMIVVNYLILRYFYLNYNFRISYILKTINKIVLFSLIMSFFTKNFISLINSPFDIYNRYIAFVCLIFAVFIGGIIYLFLVLKFRLADKIIGYKAEALRTKLNIK</sequence>
<feature type="transmembrane region" description="Helical" evidence="6">
    <location>
        <begin position="285"/>
        <end position="305"/>
    </location>
</feature>
<evidence type="ECO:0000256" key="6">
    <source>
        <dbReference type="SAM" id="Phobius"/>
    </source>
</evidence>
<evidence type="ECO:0000256" key="1">
    <source>
        <dbReference type="ARBA" id="ARBA00004651"/>
    </source>
</evidence>
<keyword evidence="5 6" id="KW-0472">Membrane</keyword>
<dbReference type="InterPro" id="IPR002797">
    <property type="entry name" value="Polysacc_synth"/>
</dbReference>
<reference evidence="7 8" key="1">
    <citation type="submission" date="2020-07" db="EMBL/GenBank/DDBJ databases">
        <title>Description of Limosilactobacillus balticus sp. nov., Limosilactobacillus agrestis sp. nov., Limosilactobacillus albertensis sp. nov., Limosilactobacillus rudii sp. nov., Limosilactobacillus fastidiosus sp. nov., five novel Limosilactobacillus species isolated from the vertebrate gastrointestinal tract, and proposal of 6 subspecies of Limosilactobacillus reuteri adapted to the gastrointestinal tract of specific vertebrate hosts.</title>
        <authorList>
            <person name="Li F."/>
            <person name="Cheng C."/>
            <person name="Zheng J."/>
            <person name="Quevedo R.M."/>
            <person name="Li J."/>
            <person name="Roos S."/>
            <person name="Gaenzle M.G."/>
            <person name="Walter J."/>
        </authorList>
    </citation>
    <scope>NUCLEOTIDE SEQUENCE [LARGE SCALE GENOMIC DNA]</scope>
    <source>
        <strain evidence="7 8">Lr3000</strain>
    </source>
</reference>
<feature type="transmembrane region" description="Helical" evidence="6">
    <location>
        <begin position="227"/>
        <end position="251"/>
    </location>
</feature>
<feature type="transmembrane region" description="Helical" evidence="6">
    <location>
        <begin position="47"/>
        <end position="67"/>
    </location>
</feature>
<dbReference type="PIRSF" id="PIRSF038958">
    <property type="entry name" value="PG_synth_SpoVB"/>
    <property type="match status" value="1"/>
</dbReference>
<dbReference type="EMBL" id="JACIVD010000076">
    <property type="protein sequence ID" value="MBB1124549.1"/>
    <property type="molecule type" value="Genomic_DNA"/>
</dbReference>
<feature type="transmembrane region" description="Helical" evidence="6">
    <location>
        <begin position="392"/>
        <end position="411"/>
    </location>
</feature>
<feature type="transmembrane region" description="Helical" evidence="6">
    <location>
        <begin position="114"/>
        <end position="135"/>
    </location>
</feature>
<feature type="transmembrane region" description="Helical" evidence="6">
    <location>
        <begin position="417"/>
        <end position="437"/>
    </location>
</feature>
<keyword evidence="2" id="KW-1003">Cell membrane</keyword>
<feature type="transmembrane region" description="Helical" evidence="6">
    <location>
        <begin position="325"/>
        <end position="349"/>
    </location>
</feature>
<evidence type="ECO:0000256" key="3">
    <source>
        <dbReference type="ARBA" id="ARBA00022692"/>
    </source>
</evidence>
<evidence type="ECO:0000256" key="4">
    <source>
        <dbReference type="ARBA" id="ARBA00022989"/>
    </source>
</evidence>
<dbReference type="PANTHER" id="PTHR30250">
    <property type="entry name" value="PST FAMILY PREDICTED COLANIC ACID TRANSPORTER"/>
    <property type="match status" value="1"/>
</dbReference>
<feature type="transmembrane region" description="Helical" evidence="6">
    <location>
        <begin position="7"/>
        <end position="27"/>
    </location>
</feature>
<accession>A0A839HC12</accession>
<dbReference type="AlphaFoldDB" id="A0A839HC12"/>
<feature type="transmembrane region" description="Helical" evidence="6">
    <location>
        <begin position="156"/>
        <end position="174"/>
    </location>
</feature>
<feature type="transmembrane region" description="Helical" evidence="6">
    <location>
        <begin position="87"/>
        <end position="108"/>
    </location>
</feature>
<dbReference type="PANTHER" id="PTHR30250:SF21">
    <property type="entry name" value="LIPID II FLIPPASE MURJ"/>
    <property type="match status" value="1"/>
</dbReference>
<name>A0A839HC12_9LACO</name>
<proteinExistence type="predicted"/>
<dbReference type="GO" id="GO:0005886">
    <property type="term" value="C:plasma membrane"/>
    <property type="evidence" value="ECO:0007669"/>
    <property type="project" value="UniProtKB-SubCell"/>
</dbReference>
<evidence type="ECO:0000256" key="2">
    <source>
        <dbReference type="ARBA" id="ARBA00022475"/>
    </source>
</evidence>
<keyword evidence="4 6" id="KW-1133">Transmembrane helix</keyword>
<comment type="subcellular location">
    <subcellularLocation>
        <location evidence="1">Cell membrane</location>
        <topology evidence="1">Multi-pass membrane protein</topology>
    </subcellularLocation>
</comment>
<dbReference type="InterPro" id="IPR050833">
    <property type="entry name" value="Poly_Biosynth_Transport"/>
</dbReference>
<dbReference type="InterPro" id="IPR024923">
    <property type="entry name" value="PG_synth_SpoVB"/>
</dbReference>
<feature type="transmembrane region" description="Helical" evidence="6">
    <location>
        <begin position="481"/>
        <end position="503"/>
    </location>
</feature>
<protein>
    <submittedName>
        <fullName evidence="7">Polysaccharide biosynthesis protein</fullName>
    </submittedName>
</protein>